<dbReference type="RefSeq" id="WP_057864424.1">
    <property type="nucleotide sequence ID" value="NZ_AZEY01000041.1"/>
</dbReference>
<keyword evidence="2" id="KW-0472">Membrane</keyword>
<dbReference type="PANTHER" id="PTHR36435:SF1">
    <property type="entry name" value="CAAX AMINO TERMINAL PROTEASE FAMILY PROTEIN"/>
    <property type="match status" value="1"/>
</dbReference>
<evidence type="ECO:0000313" key="5">
    <source>
        <dbReference type="Proteomes" id="UP000052013"/>
    </source>
</evidence>
<feature type="transmembrane region" description="Helical" evidence="2">
    <location>
        <begin position="143"/>
        <end position="164"/>
    </location>
</feature>
<dbReference type="STRING" id="1423739.FC85_GL002864"/>
<protein>
    <submittedName>
        <fullName evidence="4">Metal-dependent membrane protease</fullName>
    </submittedName>
</protein>
<sequence length="259" mass="29100">MEKSSRYIWQVAGLFATLIIAMAFLAVILFTVKRSVTISQSLMIWAQDVPLFAIFYFINRRFTKQQIGIKPTISWGQLLVVSWPLYFAVAISVLEIVIDRNLYWVLAISAGLCAGIFEEFLFRGLILGILLKAFRHMTKKRQVWSAVVISSVLFGLIHSVNVLRQPIGDTALQMLFAVWFGLILSVLYLRSGTIILPMLFHGTWDFSIGIAKGSINETATVTLAEVIINVVLFLIVLLICACCLRQKKLNSIDLTKLLA</sequence>
<name>A0A0R1SNG2_9LACO</name>
<comment type="caution">
    <text evidence="4">The sequence shown here is derived from an EMBL/GenBank/DDBJ whole genome shotgun (WGS) entry which is preliminary data.</text>
</comment>
<dbReference type="EMBL" id="AZEY01000041">
    <property type="protein sequence ID" value="KRL66555.1"/>
    <property type="molecule type" value="Genomic_DNA"/>
</dbReference>
<feature type="transmembrane region" description="Helical" evidence="2">
    <location>
        <begin position="7"/>
        <end position="32"/>
    </location>
</feature>
<dbReference type="GO" id="GO:0004175">
    <property type="term" value="F:endopeptidase activity"/>
    <property type="evidence" value="ECO:0007669"/>
    <property type="project" value="UniProtKB-ARBA"/>
</dbReference>
<feature type="transmembrane region" description="Helical" evidence="2">
    <location>
        <begin position="170"/>
        <end position="189"/>
    </location>
</feature>
<dbReference type="GO" id="GO:0080120">
    <property type="term" value="P:CAAX-box protein maturation"/>
    <property type="evidence" value="ECO:0007669"/>
    <property type="project" value="UniProtKB-ARBA"/>
</dbReference>
<dbReference type="Proteomes" id="UP000052013">
    <property type="component" value="Unassembled WGS sequence"/>
</dbReference>
<dbReference type="InterPro" id="IPR052710">
    <property type="entry name" value="CAAX_protease"/>
</dbReference>
<feature type="transmembrane region" description="Helical" evidence="2">
    <location>
        <begin position="78"/>
        <end position="98"/>
    </location>
</feature>
<reference evidence="4 5" key="1">
    <citation type="journal article" date="2015" name="Genome Announc.">
        <title>Expanding the biotechnology potential of lactobacilli through comparative genomics of 213 strains and associated genera.</title>
        <authorList>
            <person name="Sun Z."/>
            <person name="Harris H.M."/>
            <person name="McCann A."/>
            <person name="Guo C."/>
            <person name="Argimon S."/>
            <person name="Zhang W."/>
            <person name="Yang X."/>
            <person name="Jeffery I.B."/>
            <person name="Cooney J.C."/>
            <person name="Kagawa T.F."/>
            <person name="Liu W."/>
            <person name="Song Y."/>
            <person name="Salvetti E."/>
            <person name="Wrobel A."/>
            <person name="Rasinkangas P."/>
            <person name="Parkhill J."/>
            <person name="Rea M.C."/>
            <person name="O'Sullivan O."/>
            <person name="Ritari J."/>
            <person name="Douillard F.P."/>
            <person name="Paul Ross R."/>
            <person name="Yang R."/>
            <person name="Briner A.E."/>
            <person name="Felis G.E."/>
            <person name="de Vos W.M."/>
            <person name="Barrangou R."/>
            <person name="Klaenhammer T.R."/>
            <person name="Caufield P.W."/>
            <person name="Cui Y."/>
            <person name="Zhang H."/>
            <person name="O'Toole P.W."/>
        </authorList>
    </citation>
    <scope>NUCLEOTIDE SEQUENCE [LARGE SCALE GENOMIC DNA]</scope>
    <source>
        <strain evidence="4 5">DSM 14421</strain>
    </source>
</reference>
<comment type="similarity">
    <text evidence="1">Belongs to the UPF0177 family.</text>
</comment>
<keyword evidence="2" id="KW-0812">Transmembrane</keyword>
<dbReference type="InterPro" id="IPR003675">
    <property type="entry name" value="Rce1/LyrA-like_dom"/>
</dbReference>
<dbReference type="PATRIC" id="fig|1423739.3.peg.2976"/>
<feature type="transmembrane region" description="Helical" evidence="2">
    <location>
        <begin position="104"/>
        <end position="131"/>
    </location>
</feature>
<evidence type="ECO:0000256" key="2">
    <source>
        <dbReference type="SAM" id="Phobius"/>
    </source>
</evidence>
<keyword evidence="4" id="KW-0378">Hydrolase</keyword>
<evidence type="ECO:0000259" key="3">
    <source>
        <dbReference type="Pfam" id="PF02517"/>
    </source>
</evidence>
<keyword evidence="2" id="KW-1133">Transmembrane helix</keyword>
<feature type="transmembrane region" description="Helical" evidence="2">
    <location>
        <begin position="38"/>
        <end position="58"/>
    </location>
</feature>
<proteinExistence type="inferred from homology"/>
<dbReference type="GO" id="GO:0006508">
    <property type="term" value="P:proteolysis"/>
    <property type="evidence" value="ECO:0007669"/>
    <property type="project" value="UniProtKB-KW"/>
</dbReference>
<feature type="transmembrane region" description="Helical" evidence="2">
    <location>
        <begin position="196"/>
        <end position="215"/>
    </location>
</feature>
<keyword evidence="4" id="KW-0645">Protease</keyword>
<organism evidence="4 5">
    <name type="scientific">Lentilactobacillus diolivorans DSM 14421</name>
    <dbReference type="NCBI Taxonomy" id="1423739"/>
    <lineage>
        <taxon>Bacteria</taxon>
        <taxon>Bacillati</taxon>
        <taxon>Bacillota</taxon>
        <taxon>Bacilli</taxon>
        <taxon>Lactobacillales</taxon>
        <taxon>Lactobacillaceae</taxon>
        <taxon>Lentilactobacillus</taxon>
    </lineage>
</organism>
<accession>A0A0R1SNG2</accession>
<gene>
    <name evidence="4" type="ORF">FC85_GL002864</name>
</gene>
<dbReference type="PANTHER" id="PTHR36435">
    <property type="entry name" value="SLR1288 PROTEIN"/>
    <property type="match status" value="1"/>
</dbReference>
<dbReference type="Pfam" id="PF02517">
    <property type="entry name" value="Rce1-like"/>
    <property type="match status" value="1"/>
</dbReference>
<feature type="transmembrane region" description="Helical" evidence="2">
    <location>
        <begin position="221"/>
        <end position="244"/>
    </location>
</feature>
<evidence type="ECO:0000256" key="1">
    <source>
        <dbReference type="ARBA" id="ARBA00009067"/>
    </source>
</evidence>
<dbReference type="AlphaFoldDB" id="A0A0R1SNG2"/>
<feature type="domain" description="CAAX prenyl protease 2/Lysostaphin resistance protein A-like" evidence="3">
    <location>
        <begin position="103"/>
        <end position="206"/>
    </location>
</feature>
<evidence type="ECO:0000313" key="4">
    <source>
        <dbReference type="EMBL" id="KRL66555.1"/>
    </source>
</evidence>